<dbReference type="Gene3D" id="1.10.10.10">
    <property type="entry name" value="Winged helix-like DNA-binding domain superfamily/Winged helix DNA-binding domain"/>
    <property type="match status" value="1"/>
</dbReference>
<dbReference type="PANTHER" id="PTHR38600">
    <property type="entry name" value="TRANSCRIPTIONAL REGULATORY PROTEIN"/>
    <property type="match status" value="1"/>
</dbReference>
<protein>
    <submittedName>
        <fullName evidence="2">Transcriptional regulator</fullName>
    </submittedName>
</protein>
<dbReference type="InterPro" id="IPR036390">
    <property type="entry name" value="WH_DNA-bd_sf"/>
</dbReference>
<dbReference type="SMART" id="SM00418">
    <property type="entry name" value="HTH_ARSR"/>
    <property type="match status" value="1"/>
</dbReference>
<dbReference type="Proteomes" id="UP000628854">
    <property type="component" value="Unassembled WGS sequence"/>
</dbReference>
<dbReference type="Pfam" id="PF12840">
    <property type="entry name" value="HTH_20"/>
    <property type="match status" value="1"/>
</dbReference>
<dbReference type="InterPro" id="IPR001845">
    <property type="entry name" value="HTH_ArsR_DNA-bd_dom"/>
</dbReference>
<dbReference type="NCBIfam" id="NF033788">
    <property type="entry name" value="HTH_metalloreg"/>
    <property type="match status" value="1"/>
</dbReference>
<dbReference type="PROSITE" id="PS50987">
    <property type="entry name" value="HTH_ARSR_2"/>
    <property type="match status" value="1"/>
</dbReference>
<keyword evidence="3" id="KW-1185">Reference proteome</keyword>
<evidence type="ECO:0000313" key="3">
    <source>
        <dbReference type="Proteomes" id="UP000628854"/>
    </source>
</evidence>
<dbReference type="InterPro" id="IPR011991">
    <property type="entry name" value="ArsR-like_HTH"/>
</dbReference>
<sequence>MVNAERAIDPVSIFGALGDATRLKLVDTMSDGESRSISDLASGFGMSRQAITKHLKVLEAAGLVANDRVGRETQFRLETGAIDAARDYLDRVSRHWDEAIGRLKDFLGEG</sequence>
<comment type="caution">
    <text evidence="2">The sequence shown here is derived from an EMBL/GenBank/DDBJ whole genome shotgun (WGS) entry which is preliminary data.</text>
</comment>
<gene>
    <name evidence="2" type="primary">arsR</name>
    <name evidence="2" type="ORF">GCM10011503_26130</name>
</gene>
<dbReference type="CDD" id="cd00090">
    <property type="entry name" value="HTH_ARSR"/>
    <property type="match status" value="1"/>
</dbReference>
<dbReference type="PANTHER" id="PTHR38600:SF1">
    <property type="entry name" value="TRANSCRIPTIONAL REGULATORY PROTEIN"/>
    <property type="match status" value="1"/>
</dbReference>
<reference evidence="3" key="1">
    <citation type="journal article" date="2019" name="Int. J. Syst. Evol. Microbiol.">
        <title>The Global Catalogue of Microorganisms (GCM) 10K type strain sequencing project: providing services to taxonomists for standard genome sequencing and annotation.</title>
        <authorList>
            <consortium name="The Broad Institute Genomics Platform"/>
            <consortium name="The Broad Institute Genome Sequencing Center for Infectious Disease"/>
            <person name="Wu L."/>
            <person name="Ma J."/>
        </authorList>
    </citation>
    <scope>NUCLEOTIDE SEQUENCE [LARGE SCALE GENOMIC DNA]</scope>
    <source>
        <strain evidence="3">CGMCC 1.15928</strain>
    </source>
</reference>
<name>A0ABQ1JW56_9PROT</name>
<dbReference type="InterPro" id="IPR036388">
    <property type="entry name" value="WH-like_DNA-bd_sf"/>
</dbReference>
<evidence type="ECO:0000313" key="2">
    <source>
        <dbReference type="EMBL" id="GGB76159.1"/>
    </source>
</evidence>
<dbReference type="EMBL" id="BMKF01000002">
    <property type="protein sequence ID" value="GGB76159.1"/>
    <property type="molecule type" value="Genomic_DNA"/>
</dbReference>
<proteinExistence type="predicted"/>
<dbReference type="SUPFAM" id="SSF46785">
    <property type="entry name" value="Winged helix' DNA-binding domain"/>
    <property type="match status" value="1"/>
</dbReference>
<accession>A0ABQ1JW56</accession>
<dbReference type="PRINTS" id="PR00778">
    <property type="entry name" value="HTHARSR"/>
</dbReference>
<evidence type="ECO:0000259" key="1">
    <source>
        <dbReference type="PROSITE" id="PS50987"/>
    </source>
</evidence>
<feature type="domain" description="HTH arsR-type" evidence="1">
    <location>
        <begin position="2"/>
        <end position="100"/>
    </location>
</feature>
<dbReference type="RefSeq" id="WP_084391693.1">
    <property type="nucleotide sequence ID" value="NZ_BMKF01000002.1"/>
</dbReference>
<organism evidence="2 3">
    <name type="scientific">Henriciella pelagia</name>
    <dbReference type="NCBI Taxonomy" id="1977912"/>
    <lineage>
        <taxon>Bacteria</taxon>
        <taxon>Pseudomonadati</taxon>
        <taxon>Pseudomonadota</taxon>
        <taxon>Alphaproteobacteria</taxon>
        <taxon>Hyphomonadales</taxon>
        <taxon>Hyphomonadaceae</taxon>
        <taxon>Henriciella</taxon>
    </lineage>
</organism>